<dbReference type="OrthoDB" id="107551at2"/>
<feature type="domain" description="Glycoside hydrolase family 29 N-terminal" evidence="6">
    <location>
        <begin position="79"/>
        <end position="360"/>
    </location>
</feature>
<keyword evidence="8" id="KW-1185">Reference proteome</keyword>
<dbReference type="Pfam" id="PF01120">
    <property type="entry name" value="Alpha_L_fucos"/>
    <property type="match status" value="1"/>
</dbReference>
<dbReference type="GO" id="GO:0005764">
    <property type="term" value="C:lysosome"/>
    <property type="evidence" value="ECO:0007669"/>
    <property type="project" value="TreeGrafter"/>
</dbReference>
<evidence type="ECO:0000256" key="3">
    <source>
        <dbReference type="ARBA" id="ARBA00022729"/>
    </source>
</evidence>
<dbReference type="SUPFAM" id="SSF51445">
    <property type="entry name" value="(Trans)glycosidases"/>
    <property type="match status" value="1"/>
</dbReference>
<keyword evidence="4" id="KW-0378">Hydrolase</keyword>
<dbReference type="PANTHER" id="PTHR10030:SF37">
    <property type="entry name" value="ALPHA-L-FUCOSIDASE-RELATED"/>
    <property type="match status" value="1"/>
</dbReference>
<gene>
    <name evidence="7" type="ORF">CA13_29580</name>
</gene>
<keyword evidence="3" id="KW-0732">Signal</keyword>
<dbReference type="PANTHER" id="PTHR10030">
    <property type="entry name" value="ALPHA-L-FUCOSIDASE"/>
    <property type="match status" value="1"/>
</dbReference>
<keyword evidence="5" id="KW-0326">Glycosidase</keyword>
<dbReference type="Proteomes" id="UP000315010">
    <property type="component" value="Unassembled WGS sequence"/>
</dbReference>
<dbReference type="InterPro" id="IPR017853">
    <property type="entry name" value="GH"/>
</dbReference>
<dbReference type="GO" id="GO:0016139">
    <property type="term" value="P:glycoside catabolic process"/>
    <property type="evidence" value="ECO:0007669"/>
    <property type="project" value="TreeGrafter"/>
</dbReference>
<evidence type="ECO:0000256" key="4">
    <source>
        <dbReference type="ARBA" id="ARBA00022801"/>
    </source>
</evidence>
<evidence type="ECO:0000259" key="6">
    <source>
        <dbReference type="Pfam" id="PF01120"/>
    </source>
</evidence>
<organism evidence="7 8">
    <name type="scientific">Novipirellula herctigrandis</name>
    <dbReference type="NCBI Taxonomy" id="2527986"/>
    <lineage>
        <taxon>Bacteria</taxon>
        <taxon>Pseudomonadati</taxon>
        <taxon>Planctomycetota</taxon>
        <taxon>Planctomycetia</taxon>
        <taxon>Pirellulales</taxon>
        <taxon>Pirellulaceae</taxon>
        <taxon>Novipirellula</taxon>
    </lineage>
</organism>
<evidence type="ECO:0000313" key="8">
    <source>
        <dbReference type="Proteomes" id="UP000315010"/>
    </source>
</evidence>
<dbReference type="InterPro" id="IPR057739">
    <property type="entry name" value="Glyco_hydro_29_N"/>
</dbReference>
<name>A0A5C5Z2T7_9BACT</name>
<comment type="similarity">
    <text evidence="1">Belongs to the glycosyl hydrolase 29 family.</text>
</comment>
<proteinExistence type="inferred from homology"/>
<dbReference type="GO" id="GO:0004560">
    <property type="term" value="F:alpha-L-fucosidase activity"/>
    <property type="evidence" value="ECO:0007669"/>
    <property type="project" value="InterPro"/>
</dbReference>
<dbReference type="EMBL" id="SJPJ01000001">
    <property type="protein sequence ID" value="TWT81505.1"/>
    <property type="molecule type" value="Genomic_DNA"/>
</dbReference>
<dbReference type="Gene3D" id="3.20.20.80">
    <property type="entry name" value="Glycosidases"/>
    <property type="match status" value="1"/>
</dbReference>
<reference evidence="7 8" key="1">
    <citation type="submission" date="2019-02" db="EMBL/GenBank/DDBJ databases">
        <title>Deep-cultivation of Planctomycetes and their phenomic and genomic characterization uncovers novel biology.</title>
        <authorList>
            <person name="Wiegand S."/>
            <person name="Jogler M."/>
            <person name="Boedeker C."/>
            <person name="Pinto D."/>
            <person name="Vollmers J."/>
            <person name="Rivas-Marin E."/>
            <person name="Kohn T."/>
            <person name="Peeters S.H."/>
            <person name="Heuer A."/>
            <person name="Rast P."/>
            <person name="Oberbeckmann S."/>
            <person name="Bunk B."/>
            <person name="Jeske O."/>
            <person name="Meyerdierks A."/>
            <person name="Storesund J.E."/>
            <person name="Kallscheuer N."/>
            <person name="Luecker S."/>
            <person name="Lage O.M."/>
            <person name="Pohl T."/>
            <person name="Merkel B.J."/>
            <person name="Hornburger P."/>
            <person name="Mueller R.-W."/>
            <person name="Bruemmer F."/>
            <person name="Labrenz M."/>
            <person name="Spormann A.M."/>
            <person name="Op Den Camp H."/>
            <person name="Overmann J."/>
            <person name="Amann R."/>
            <person name="Jetten M.S.M."/>
            <person name="Mascher T."/>
            <person name="Medema M.H."/>
            <person name="Devos D.P."/>
            <person name="Kaster A.-K."/>
            <person name="Ovreas L."/>
            <person name="Rohde M."/>
            <person name="Galperin M.Y."/>
            <person name="Jogler C."/>
        </authorList>
    </citation>
    <scope>NUCLEOTIDE SEQUENCE [LARGE SCALE GENOMIC DNA]</scope>
    <source>
        <strain evidence="7 8">CA13</strain>
    </source>
</reference>
<evidence type="ECO:0000313" key="7">
    <source>
        <dbReference type="EMBL" id="TWT81505.1"/>
    </source>
</evidence>
<dbReference type="GO" id="GO:0006004">
    <property type="term" value="P:fucose metabolic process"/>
    <property type="evidence" value="ECO:0007669"/>
    <property type="project" value="TreeGrafter"/>
</dbReference>
<dbReference type="AlphaFoldDB" id="A0A5C5Z2T7"/>
<evidence type="ECO:0000256" key="5">
    <source>
        <dbReference type="ARBA" id="ARBA00023295"/>
    </source>
</evidence>
<protein>
    <recommendedName>
        <fullName evidence="2">alpha-L-fucosidase</fullName>
        <ecNumber evidence="2">3.2.1.51</ecNumber>
    </recommendedName>
</protein>
<dbReference type="SMART" id="SM00812">
    <property type="entry name" value="Alpha_L_fucos"/>
    <property type="match status" value="1"/>
</dbReference>
<dbReference type="RefSeq" id="WP_146397465.1">
    <property type="nucleotide sequence ID" value="NZ_SJPJ01000001.1"/>
</dbReference>
<sequence length="466" mass="52509">MITKREFLKVGTACLGGMALHPSLSLGAETADDTLLPLPTRAQMSWQDCEIGLVYHFDLSIAAGNFAGNNTHRERFDPKRYNPKKLDTDQWIEAAKACGAKYAVFTATHFNGFMQWQSDLYPYGVKQATWRNGKGDVVGDFVASCRKAGIRPGIYFSTHRNVYQTVWGHYVDWGKGRKTEKQKAYNQIAEAQLTELCSRYGELVQIWYDAGTKLPHEDGPNSLPIFEKYQPNSVFYHSSRRSDVRWVGNEHGHVPYPCWATMPKGKDGSVGHNHTDWKPNLSQGVADGSVWAPGMADVPLRNHNWFWKPGQDNKVWSLQELMKKYYGSVGHNCNLLLGEVVTSEGLVPDHDINRLAEFGKEIQRRFGKSIAETSGTGDSIELKLPTPQRINHMIAMEDIAEGERVREYTLEGRMPGGEWQPLCSGECIGHKRIQTFTDVDVAAVRLKISKARAKPHLRRLAVFNVT</sequence>
<dbReference type="EC" id="3.2.1.51" evidence="2"/>
<dbReference type="InterPro" id="IPR000933">
    <property type="entry name" value="Glyco_hydro_29"/>
</dbReference>
<dbReference type="Gene3D" id="2.60.120.260">
    <property type="entry name" value="Galactose-binding domain-like"/>
    <property type="match status" value="1"/>
</dbReference>
<accession>A0A5C5Z2T7</accession>
<evidence type="ECO:0000256" key="1">
    <source>
        <dbReference type="ARBA" id="ARBA00007951"/>
    </source>
</evidence>
<evidence type="ECO:0000256" key="2">
    <source>
        <dbReference type="ARBA" id="ARBA00012662"/>
    </source>
</evidence>
<comment type="caution">
    <text evidence="7">The sequence shown here is derived from an EMBL/GenBank/DDBJ whole genome shotgun (WGS) entry which is preliminary data.</text>
</comment>